<protein>
    <submittedName>
        <fullName evidence="2">Uncharacterized protein</fullName>
    </submittedName>
</protein>
<dbReference type="KEGG" id="halh:HTSR_1407"/>
<sequence>MQDYERERLLERIDREGATVGASIPDSLEVNGEQIDLAAFVLDARGDGPEPSAEEVQSLIRELRGERKRRRAKIETGEISRDRGERLAESILGIDRALTALESDADTDLEAEARRRKRADQKRWRSFLDSVTGEDENRGGRRGNTW</sequence>
<reference evidence="2 3" key="1">
    <citation type="submission" date="2016-06" db="EMBL/GenBank/DDBJ databases">
        <title>Discovery of anaerobic lithoheterotrophic haloarchaeon capable of sulfur respiration by hydrogen and formate.</title>
        <authorList>
            <person name="Sorokin D.Y."/>
            <person name="Kublanov I.V."/>
            <person name="Roman P."/>
            <person name="Sinninghe Damste J.S."/>
            <person name="Golyshin P.N."/>
            <person name="Rojo D."/>
            <person name="Ciordia S."/>
            <person name="Mena Md.C."/>
            <person name="Ferrer M."/>
            <person name="Smedile F."/>
            <person name="Messina E."/>
            <person name="La Cono V."/>
            <person name="Yakimov M.M."/>
        </authorList>
    </citation>
    <scope>NUCLEOTIDE SEQUENCE [LARGE SCALE GENOMIC DNA]</scope>
    <source>
        <strain evidence="2 3">HTSR1</strain>
    </source>
</reference>
<name>A0A1D8S5F7_9EURY</name>
<dbReference type="GeneID" id="29829400"/>
<proteinExistence type="predicted"/>
<evidence type="ECO:0000313" key="3">
    <source>
        <dbReference type="Proteomes" id="UP000185608"/>
    </source>
</evidence>
<dbReference type="RefSeq" id="WP_070365265.1">
    <property type="nucleotide sequence ID" value="NZ_CP016070.1"/>
</dbReference>
<dbReference type="EMBL" id="CP016070">
    <property type="protein sequence ID" value="AOW80583.1"/>
    <property type="molecule type" value="Genomic_DNA"/>
</dbReference>
<feature type="region of interest" description="Disordered" evidence="1">
    <location>
        <begin position="115"/>
        <end position="146"/>
    </location>
</feature>
<evidence type="ECO:0000256" key="1">
    <source>
        <dbReference type="SAM" id="MobiDB-lite"/>
    </source>
</evidence>
<dbReference type="AlphaFoldDB" id="A0A1D8S5F7"/>
<dbReference type="STRING" id="1873524.HSR6_1479"/>
<gene>
    <name evidence="2" type="ORF">HTSR_1407</name>
</gene>
<accession>A0A1D8S5F7</accession>
<dbReference type="InterPro" id="IPR043900">
    <property type="entry name" value="DUF5788"/>
</dbReference>
<dbReference type="Pfam" id="PF19101">
    <property type="entry name" value="DUF5788"/>
    <property type="match status" value="1"/>
</dbReference>
<dbReference type="Proteomes" id="UP000185608">
    <property type="component" value="Chromosome"/>
</dbReference>
<organism evidence="2 3">
    <name type="scientific">Halodesulfurarchaeum formicicum</name>
    <dbReference type="NCBI Taxonomy" id="1873524"/>
    <lineage>
        <taxon>Archaea</taxon>
        <taxon>Methanobacteriati</taxon>
        <taxon>Methanobacteriota</taxon>
        <taxon>Stenosarchaea group</taxon>
        <taxon>Halobacteria</taxon>
        <taxon>Halobacteriales</taxon>
        <taxon>Halobacteriaceae</taxon>
        <taxon>Halodesulfurarchaeum</taxon>
    </lineage>
</organism>
<evidence type="ECO:0000313" key="2">
    <source>
        <dbReference type="EMBL" id="AOW80583.1"/>
    </source>
</evidence>